<dbReference type="AlphaFoldDB" id="A0A8S9I0F5"/>
<sequence length="137" mass="16181">MSDEVCRVRSISKTAAVTHPLHISVTRFSGYGDSFKFKVLGQIHLSQPEWNERSYILHQVHKSEAGKHSEDDGTISIDWLPHRHLSREHSEKRKCERDYMDDNDHYKSRDHDRKRSFDRKREERHRPGSRSGLSSRS</sequence>
<proteinExistence type="predicted"/>
<organism evidence="2">
    <name type="scientific">Brassica cretica</name>
    <name type="common">Mustard</name>
    <dbReference type="NCBI Taxonomy" id="69181"/>
    <lineage>
        <taxon>Eukaryota</taxon>
        <taxon>Viridiplantae</taxon>
        <taxon>Streptophyta</taxon>
        <taxon>Embryophyta</taxon>
        <taxon>Tracheophyta</taxon>
        <taxon>Spermatophyta</taxon>
        <taxon>Magnoliopsida</taxon>
        <taxon>eudicotyledons</taxon>
        <taxon>Gunneridae</taxon>
        <taxon>Pentapetalae</taxon>
        <taxon>rosids</taxon>
        <taxon>malvids</taxon>
        <taxon>Brassicales</taxon>
        <taxon>Brassicaceae</taxon>
        <taxon>Brassiceae</taxon>
        <taxon>Brassica</taxon>
    </lineage>
</organism>
<comment type="caution">
    <text evidence="2">The sequence shown here is derived from an EMBL/GenBank/DDBJ whole genome shotgun (WGS) entry which is preliminary data.</text>
</comment>
<protein>
    <submittedName>
        <fullName evidence="2">Uncharacterized protein</fullName>
    </submittedName>
</protein>
<gene>
    <name evidence="2" type="ORF">F2Q70_00015559</name>
</gene>
<reference evidence="2" key="1">
    <citation type="submission" date="2019-12" db="EMBL/GenBank/DDBJ databases">
        <title>Genome sequencing and annotation of Brassica cretica.</title>
        <authorList>
            <person name="Studholme D.J."/>
            <person name="Sarris P.F."/>
        </authorList>
    </citation>
    <scope>NUCLEOTIDE SEQUENCE</scope>
    <source>
        <strain evidence="2">PFS-102/07</strain>
        <tissue evidence="2">Leaf</tissue>
    </source>
</reference>
<accession>A0A8S9I0F5</accession>
<feature type="compositionally biased region" description="Basic and acidic residues" evidence="1">
    <location>
        <begin position="87"/>
        <end position="126"/>
    </location>
</feature>
<feature type="region of interest" description="Disordered" evidence="1">
    <location>
        <begin position="87"/>
        <end position="137"/>
    </location>
</feature>
<dbReference type="EMBL" id="QGKY02001250">
    <property type="protein sequence ID" value="KAF2562026.1"/>
    <property type="molecule type" value="Genomic_DNA"/>
</dbReference>
<evidence type="ECO:0000313" key="2">
    <source>
        <dbReference type="EMBL" id="KAF2562026.1"/>
    </source>
</evidence>
<name>A0A8S9I0F5_BRACR</name>
<evidence type="ECO:0000256" key="1">
    <source>
        <dbReference type="SAM" id="MobiDB-lite"/>
    </source>
</evidence>